<organism evidence="1 2">
    <name type="scientific">Candidatus Nitrososphaera evergladensis SR1</name>
    <dbReference type="NCBI Taxonomy" id="1459636"/>
    <lineage>
        <taxon>Archaea</taxon>
        <taxon>Nitrososphaerota</taxon>
        <taxon>Nitrososphaeria</taxon>
        <taxon>Nitrososphaerales</taxon>
        <taxon>Nitrososphaeraceae</taxon>
        <taxon>Nitrososphaera</taxon>
    </lineage>
</organism>
<dbReference type="AlphaFoldDB" id="A0A075MTG9"/>
<dbReference type="EMBL" id="CP007174">
    <property type="protein sequence ID" value="AIF82594.1"/>
    <property type="molecule type" value="Genomic_DNA"/>
</dbReference>
<proteinExistence type="predicted"/>
<accession>A0A075MTG9</accession>
<sequence>MLPRLRIQIVHREVLADSLVSPVNPARVQPVVKVAQAELAVQAAKVGVAAFLTPLAMEIL</sequence>
<gene>
    <name evidence="1" type="ORF">NTE_00513</name>
</gene>
<evidence type="ECO:0000313" key="1">
    <source>
        <dbReference type="EMBL" id="AIF82594.1"/>
    </source>
</evidence>
<protein>
    <submittedName>
        <fullName evidence="1">Uncharacterized protein</fullName>
    </submittedName>
</protein>
<dbReference type="HOGENOM" id="CLU_2930023_0_0_2"/>
<keyword evidence="2" id="KW-1185">Reference proteome</keyword>
<reference evidence="1 2" key="1">
    <citation type="journal article" date="2014" name="PLoS ONE">
        <title>Genome Sequence of Candidatus Nitrososphaera evergladensis from Group I.1b Enriched from Everglades Soil Reveals Novel Genomic Features of the Ammonia-Oxidizing Archaea.</title>
        <authorList>
            <person name="Zhalnina K.V."/>
            <person name="Dias R."/>
            <person name="Leonard M.T."/>
            <person name="Dorr de Quadros P."/>
            <person name="Camargo F.A."/>
            <person name="Drew J.C."/>
            <person name="Farmerie W.G."/>
            <person name="Daroub S.H."/>
            <person name="Triplett E.W."/>
        </authorList>
    </citation>
    <scope>NUCLEOTIDE SEQUENCE [LARGE SCALE GENOMIC DNA]</scope>
    <source>
        <strain evidence="1 2">SR1</strain>
    </source>
</reference>
<dbReference type="STRING" id="1459636.NTE_00513"/>
<dbReference type="Proteomes" id="UP000028194">
    <property type="component" value="Chromosome"/>
</dbReference>
<dbReference type="KEGG" id="nev:NTE_00513"/>
<evidence type="ECO:0000313" key="2">
    <source>
        <dbReference type="Proteomes" id="UP000028194"/>
    </source>
</evidence>
<name>A0A075MTG9_9ARCH</name>